<dbReference type="EMBL" id="BARW01038007">
    <property type="protein sequence ID" value="GAJ19756.1"/>
    <property type="molecule type" value="Genomic_DNA"/>
</dbReference>
<protein>
    <recommendedName>
        <fullName evidence="1">Solute-binding protein family 5 domain-containing protein</fullName>
    </recommendedName>
</protein>
<evidence type="ECO:0000259" key="1">
    <source>
        <dbReference type="Pfam" id="PF00496"/>
    </source>
</evidence>
<dbReference type="Pfam" id="PF00496">
    <property type="entry name" value="SBP_bac_5"/>
    <property type="match status" value="1"/>
</dbReference>
<gene>
    <name evidence="2" type="ORF">S12H4_58493</name>
</gene>
<sequence length="182" mass="20617">CLCLLDENGGFYMEHLCIGDIQKGPRGTNETMFSEVTNIPYDYLTGCLAESWEFLDPTTQLFHLRQGVMWMDKPGVMAAREFTAEDCVFALNRSLLEGPRAASGKYDAIKSFSAPDKYTFKVEYNEFYADWGYIVGWGYYSQIYPPEMVEADAENWRNACGTGPFMLTDFVSGAAMTFEKNP</sequence>
<feature type="non-terminal residue" evidence="2">
    <location>
        <position position="182"/>
    </location>
</feature>
<dbReference type="SUPFAM" id="SSF53850">
    <property type="entry name" value="Periplasmic binding protein-like II"/>
    <property type="match status" value="1"/>
</dbReference>
<feature type="non-terminal residue" evidence="2">
    <location>
        <position position="1"/>
    </location>
</feature>
<reference evidence="2" key="1">
    <citation type="journal article" date="2014" name="Front. Microbiol.">
        <title>High frequency of phylogenetically diverse reductive dehalogenase-homologous genes in deep subseafloor sedimentary metagenomes.</title>
        <authorList>
            <person name="Kawai M."/>
            <person name="Futagami T."/>
            <person name="Toyoda A."/>
            <person name="Takaki Y."/>
            <person name="Nishi S."/>
            <person name="Hori S."/>
            <person name="Arai W."/>
            <person name="Tsubouchi T."/>
            <person name="Morono Y."/>
            <person name="Uchiyama I."/>
            <person name="Ito T."/>
            <person name="Fujiyama A."/>
            <person name="Inagaki F."/>
            <person name="Takami H."/>
        </authorList>
    </citation>
    <scope>NUCLEOTIDE SEQUENCE</scope>
    <source>
        <strain evidence="2">Expedition CK06-06</strain>
    </source>
</reference>
<organism evidence="2">
    <name type="scientific">marine sediment metagenome</name>
    <dbReference type="NCBI Taxonomy" id="412755"/>
    <lineage>
        <taxon>unclassified sequences</taxon>
        <taxon>metagenomes</taxon>
        <taxon>ecological metagenomes</taxon>
    </lineage>
</organism>
<feature type="domain" description="Solute-binding protein family 5" evidence="1">
    <location>
        <begin position="46"/>
        <end position="182"/>
    </location>
</feature>
<evidence type="ECO:0000313" key="2">
    <source>
        <dbReference type="EMBL" id="GAJ19756.1"/>
    </source>
</evidence>
<proteinExistence type="predicted"/>
<dbReference type="AlphaFoldDB" id="X1VRU1"/>
<accession>X1VRU1</accession>
<comment type="caution">
    <text evidence="2">The sequence shown here is derived from an EMBL/GenBank/DDBJ whole genome shotgun (WGS) entry which is preliminary data.</text>
</comment>
<dbReference type="InterPro" id="IPR000914">
    <property type="entry name" value="SBP_5_dom"/>
</dbReference>
<dbReference type="GO" id="GO:1904680">
    <property type="term" value="F:peptide transmembrane transporter activity"/>
    <property type="evidence" value="ECO:0007669"/>
    <property type="project" value="TreeGrafter"/>
</dbReference>
<dbReference type="InterPro" id="IPR039424">
    <property type="entry name" value="SBP_5"/>
</dbReference>
<dbReference type="PANTHER" id="PTHR30290">
    <property type="entry name" value="PERIPLASMIC BINDING COMPONENT OF ABC TRANSPORTER"/>
    <property type="match status" value="1"/>
</dbReference>
<name>X1VRU1_9ZZZZ</name>
<dbReference type="Gene3D" id="3.40.190.10">
    <property type="entry name" value="Periplasmic binding protein-like II"/>
    <property type="match status" value="1"/>
</dbReference>
<dbReference type="GO" id="GO:0015833">
    <property type="term" value="P:peptide transport"/>
    <property type="evidence" value="ECO:0007669"/>
    <property type="project" value="TreeGrafter"/>
</dbReference>